<evidence type="ECO:0000313" key="4">
    <source>
        <dbReference type="Proteomes" id="UP000256779"/>
    </source>
</evidence>
<sequence length="1082" mass="118344">MKKFLLLTLALCTIQVMSFAQDPFITTWITDDGTIDIDDVGTGYYNVTYYQESNPGASQTLTNERRSTALTGLTNGVSYVVEISGDFSGMVSTISGLPAGTDDKLRSIDQWGDIEWTTMANAFRGYTNLTVTATDAPDLTGVSSMQGMFQESGINSVDLNHWDVSSITNMSSTFAYCPNFNGDVSNWNVSSVTNMTNMFRSLSYYEDPFSGDLSGWDVGNVTSMGGMLSYTAVSQEDVDAMLLAWSELTTIQNNVSLGLEGLHFCETTGMDDLENNHNWTISGATSKCPQVLSFDAFDPITYGEVSDIVLDFDNTSGLPPTTVTSSDTDVATIVESPQYTYKVVIQGPGTTTISAQTEETSSYFESNIATQTLVVEEPAAFTMKYQITNDGSSTWNELQLRPGLTSEGYTVDYGDGNTYTGTFAPIHTYAAEGEYIVKITGDYPYFTIRLQDRAKLVEISQWGDIVWEEFWGSFQNCTNLTYTATDAPDLSNVTRLQEIFSGASSFDGDLGSWDISTITNMNGMLNSTALSAANYDATLTGWAANATVPSSISLGALGINYCEAGDARQTLIDDHSWTISDGGLLCPPVVWDGTVWDNTTGPSAGDDVEINGDYSESVGFECDNLTITSGNTLTVNGTLIVNGNLTNYGTMTVESGASLLTFDGNTIASNITFKRNTRYADGRYSFISTPVEFGLTTGENLGDHVYRYDESASADPQSLDRWIDAFYDQLKPGHGYTQADQQLIEFTGRPNDGNVILGSASYVNDGWHLVGNPYPAALDVDEFIDGNGYLTGDVYIWDDNGSDLGRRSSSDYIVANKSGATHNGDPDVSRWNGHIGSMQGFFVKLDGERGNILFKENMRVSGQNDDGNYFRTTSRETTRVRINLTHKEGLFKQALLAWNQSVSDTELAKGYDSKVFNTDVPYAVFTIKDEEHLAIQTITDKKEVIPVGYTIEEAGLYTIEVDMSEAAEKSLFLRDKHTGQIVEAPVSLEFTSTAGRFTNRFELLTDARVLGTDQDKVQVYASNRTIHIHLPNGEERTFKLMSLDGQQLMSKELNASSKIETNLPAGVYILTDGAQAHKIILK</sequence>
<dbReference type="RefSeq" id="WP_115867396.1">
    <property type="nucleotide sequence ID" value="NZ_QREG01000005.1"/>
</dbReference>
<gene>
    <name evidence="3" type="ORF">C7460_1057</name>
</gene>
<reference evidence="3 4" key="1">
    <citation type="submission" date="2018-07" db="EMBL/GenBank/DDBJ databases">
        <title>Genomic Encyclopedia of Type Strains, Phase IV (KMG-IV): sequencing the most valuable type-strain genomes for metagenomic binning, comparative biology and taxonomic classification.</title>
        <authorList>
            <person name="Goeker M."/>
        </authorList>
    </citation>
    <scope>NUCLEOTIDE SEQUENCE [LARGE SCALE GENOMIC DNA]</scope>
    <source>
        <strain evidence="3 4">DSM 4134</strain>
    </source>
</reference>
<dbReference type="EMBL" id="QREG01000005">
    <property type="protein sequence ID" value="REE00388.1"/>
    <property type="molecule type" value="Genomic_DNA"/>
</dbReference>
<dbReference type="AlphaFoldDB" id="A0A3D9L5Z5"/>
<comment type="caution">
    <text evidence="3">The sequence shown here is derived from an EMBL/GenBank/DDBJ whole genome shotgun (WGS) entry which is preliminary data.</text>
</comment>
<dbReference type="InterPro" id="IPR011889">
    <property type="entry name" value="Liste_lipo_26"/>
</dbReference>
<dbReference type="InterPro" id="IPR005046">
    <property type="entry name" value="DUF285"/>
</dbReference>
<accession>A0A3D9L5Z5</accession>
<dbReference type="InterPro" id="IPR000601">
    <property type="entry name" value="PKD_dom"/>
</dbReference>
<proteinExistence type="predicted"/>
<protein>
    <submittedName>
        <fullName evidence="3">Putative secreted protein (Por secretion system target)</fullName>
    </submittedName>
</protein>
<dbReference type="NCBIfam" id="TIGR02167">
    <property type="entry name" value="Liste_lipo_26"/>
    <property type="match status" value="2"/>
</dbReference>
<name>A0A3D9L5Z5_MARFU</name>
<evidence type="ECO:0000256" key="1">
    <source>
        <dbReference type="SAM" id="SignalP"/>
    </source>
</evidence>
<feature type="chain" id="PRO_5017625684" evidence="1">
    <location>
        <begin position="21"/>
        <end position="1082"/>
    </location>
</feature>
<dbReference type="Pfam" id="PF03382">
    <property type="entry name" value="DUF285"/>
    <property type="match status" value="2"/>
</dbReference>
<organism evidence="3 4">
    <name type="scientific">Marinoscillum furvescens DSM 4134</name>
    <dbReference type="NCBI Taxonomy" id="1122208"/>
    <lineage>
        <taxon>Bacteria</taxon>
        <taxon>Pseudomonadati</taxon>
        <taxon>Bacteroidota</taxon>
        <taxon>Cytophagia</taxon>
        <taxon>Cytophagales</taxon>
        <taxon>Reichenbachiellaceae</taxon>
        <taxon>Marinoscillum</taxon>
    </lineage>
</organism>
<feature type="signal peptide" evidence="1">
    <location>
        <begin position="1"/>
        <end position="20"/>
    </location>
</feature>
<evidence type="ECO:0000259" key="2">
    <source>
        <dbReference type="PROSITE" id="PS50093"/>
    </source>
</evidence>
<feature type="domain" description="PKD" evidence="2">
    <location>
        <begin position="409"/>
        <end position="440"/>
    </location>
</feature>
<dbReference type="PROSITE" id="PS50093">
    <property type="entry name" value="PKD"/>
    <property type="match status" value="1"/>
</dbReference>
<dbReference type="Proteomes" id="UP000256779">
    <property type="component" value="Unassembled WGS sequence"/>
</dbReference>
<keyword evidence="4" id="KW-1185">Reference proteome</keyword>
<evidence type="ECO:0000313" key="3">
    <source>
        <dbReference type="EMBL" id="REE00388.1"/>
    </source>
</evidence>
<keyword evidence="1" id="KW-0732">Signal</keyword>
<dbReference type="OrthoDB" id="1525027at2"/>